<organism evidence="3 4">
    <name type="scientific">Aspergillus lentulus</name>
    <dbReference type="NCBI Taxonomy" id="293939"/>
    <lineage>
        <taxon>Eukaryota</taxon>
        <taxon>Fungi</taxon>
        <taxon>Dikarya</taxon>
        <taxon>Ascomycota</taxon>
        <taxon>Pezizomycotina</taxon>
        <taxon>Eurotiomycetes</taxon>
        <taxon>Eurotiomycetidae</taxon>
        <taxon>Eurotiales</taxon>
        <taxon>Aspergillaceae</taxon>
        <taxon>Aspergillus</taxon>
        <taxon>Aspergillus subgen. Fumigati</taxon>
    </lineage>
</organism>
<evidence type="ECO:0000259" key="2">
    <source>
        <dbReference type="Pfam" id="PF20684"/>
    </source>
</evidence>
<feature type="transmembrane region" description="Helical" evidence="1">
    <location>
        <begin position="36"/>
        <end position="57"/>
    </location>
</feature>
<feature type="transmembrane region" description="Helical" evidence="1">
    <location>
        <begin position="69"/>
        <end position="94"/>
    </location>
</feature>
<comment type="caution">
    <text evidence="3">The sequence shown here is derived from an EMBL/GenBank/DDBJ whole genome shotgun (WGS) entry which is preliminary data.</text>
</comment>
<dbReference type="Proteomes" id="UP000051487">
    <property type="component" value="Unassembled WGS sequence"/>
</dbReference>
<feature type="transmembrane region" description="Helical" evidence="1">
    <location>
        <begin position="233"/>
        <end position="253"/>
    </location>
</feature>
<keyword evidence="1" id="KW-0472">Membrane</keyword>
<dbReference type="Pfam" id="PF20684">
    <property type="entry name" value="Fung_rhodopsin"/>
    <property type="match status" value="1"/>
</dbReference>
<sequence>MTSPIHQTFEALVPRQSTPTFEFPLHTRGPTNAPRILAIVGFLTGLSALLVVLRYYVRLFILRRYDIEDGIILIAQACAFGVLACFIGETHRGLGHYNRDIGLEDLGPLSKWTFFHAIVIVLGISSVKISLAFFLLRFASQNKLIKRFIIGALVFLILFTIACILTLIFQCIPVSAAWDYTQKATATCYSSKTYLAIGEFNSAINIATDFVFATLPVFMFYNIQVNKRTRASLMGILSLGYFACAAAIAKTVYQSRVFEEQDAWRDPKFLIWNCVELNVGIVAACFPTIKPLVKSVIGSTWSLASNSRSRKRTNNAYYGQSSSHALGSIRRSRLEHEAQKYNVHIDAVRTSLSASEGGSEENLASHPRLQRLSSSRILRTTEFDPNCFTPKVPARTLRHLAVDQDLRSRHTGSDGDNTRGVALSSFEVSTLNTQVPISRRVQCSIGAMGDAARLPVLAPASVGTPRAVGISTFERRRHIAVTACAECRAKKRKVGFNETYPFASGVDFLSAISVAEKSSHRRLVGTKRRGGEIEIKNSTLKKKVQPLEDETQSLSRHPPDVSTARAEACEMAVISYESSETRACDAQGTASTDIVKKTGTVSVSVLKDSSSDRSTEDWNSIWAIYERVCNCAPADLFKVANAIRSSSDPTLAAQYLRQVSLGRLADAHVGLSNLATEYKLISSPRLQALCEEPILFAPAKPWTTITDSDRLVSHLLSLYFTWDHPCYTCLRRPWDRFKEMDMCIRFLSEARQLWVSHPQPTLTSIQALVVMNLTYNCLGKDKIGWSCLAAAIHMANELKLYEPLSGVRSAGLVEPAWNRAHAVTAWGLFEWQALAASVVDDAPRLEHPPFYEIPYSDADFLDHSQCWHPYPFSGPLYPSRLFSTVRARFGLSVAINDVTEFILDSHHVAPTVEAFMLIHERLANWFVALSPALHPSKDAPPHIFIMHLQFHLSVVALCKPILTAGGEPNPSVLSIANKAKLATREIIFLFKQTFGWKSASNFLNHALTYGAFNALPFAKDGDPRWRQSLETCISGLWYISFSFPVCRYLLRAIQHALVAAGFAETDLCPEVTRILRYFARNVWKKSLLDTLQSRYPAFDPQNSLRSVEDLLVSVESLALSDEHG</sequence>
<feature type="transmembrane region" description="Helical" evidence="1">
    <location>
        <begin position="202"/>
        <end position="221"/>
    </location>
</feature>
<reference evidence="3 4" key="1">
    <citation type="submission" date="2015-11" db="EMBL/GenBank/DDBJ databases">
        <title>Aspergillus lentulus strain IFM 54703T.</title>
        <authorList>
            <person name="Kusuya Y."/>
            <person name="Sakai K."/>
            <person name="Kamei K."/>
            <person name="Takahashi H."/>
            <person name="Yaguchi T."/>
        </authorList>
    </citation>
    <scope>NUCLEOTIDE SEQUENCE [LARGE SCALE GENOMIC DNA]</scope>
    <source>
        <strain evidence="3 4">IFM 54703</strain>
    </source>
</reference>
<accession>A0AAN4PF04</accession>
<dbReference type="AlphaFoldDB" id="A0AAN4PF04"/>
<feature type="transmembrane region" description="Helical" evidence="1">
    <location>
        <begin position="114"/>
        <end position="136"/>
    </location>
</feature>
<dbReference type="EMBL" id="BCLY01000004">
    <property type="protein sequence ID" value="GAQ05262.1"/>
    <property type="molecule type" value="Genomic_DNA"/>
</dbReference>
<proteinExistence type="predicted"/>
<evidence type="ECO:0000313" key="4">
    <source>
        <dbReference type="Proteomes" id="UP000051487"/>
    </source>
</evidence>
<keyword evidence="1" id="KW-0812">Transmembrane</keyword>
<feature type="domain" description="Rhodopsin" evidence="2">
    <location>
        <begin position="53"/>
        <end position="294"/>
    </location>
</feature>
<dbReference type="CDD" id="cd12148">
    <property type="entry name" value="fungal_TF_MHR"/>
    <property type="match status" value="1"/>
</dbReference>
<dbReference type="PANTHER" id="PTHR47256">
    <property type="entry name" value="ZN(II)2CYS6 TRANSCRIPTION FACTOR (EUROFUNG)-RELATED"/>
    <property type="match status" value="1"/>
</dbReference>
<dbReference type="PANTHER" id="PTHR47256:SF1">
    <property type="entry name" value="ZN(II)2CYS6 TRANSCRIPTION FACTOR (EUROFUNG)"/>
    <property type="match status" value="1"/>
</dbReference>
<gene>
    <name evidence="3" type="ORF">ALT_2583</name>
</gene>
<evidence type="ECO:0000256" key="1">
    <source>
        <dbReference type="SAM" id="Phobius"/>
    </source>
</evidence>
<protein>
    <recommendedName>
        <fullName evidence="2">Rhodopsin domain-containing protein</fullName>
    </recommendedName>
</protein>
<evidence type="ECO:0000313" key="3">
    <source>
        <dbReference type="EMBL" id="GAQ05262.1"/>
    </source>
</evidence>
<name>A0AAN4PF04_ASPLE</name>
<keyword evidence="1" id="KW-1133">Transmembrane helix</keyword>
<dbReference type="InterPro" id="IPR053187">
    <property type="entry name" value="Notoamide_regulator"/>
</dbReference>
<feature type="transmembrane region" description="Helical" evidence="1">
    <location>
        <begin position="148"/>
        <end position="169"/>
    </location>
</feature>
<dbReference type="InterPro" id="IPR049326">
    <property type="entry name" value="Rhodopsin_dom_fungi"/>
</dbReference>